<evidence type="ECO:0000313" key="1">
    <source>
        <dbReference type="Proteomes" id="UP000695022"/>
    </source>
</evidence>
<protein>
    <submittedName>
        <fullName evidence="2">Uncharacterized protein LOC106816401</fullName>
    </submittedName>
</protein>
<keyword evidence="1" id="KW-1185">Reference proteome</keyword>
<accession>A0ABM1EWB6</accession>
<dbReference type="PANTHER" id="PTHR47331:SF1">
    <property type="entry name" value="GAG-LIKE PROTEIN"/>
    <property type="match status" value="1"/>
</dbReference>
<dbReference type="GeneID" id="106816401"/>
<dbReference type="PANTHER" id="PTHR47331">
    <property type="entry name" value="PHD-TYPE DOMAIN-CONTAINING PROTEIN"/>
    <property type="match status" value="1"/>
</dbReference>
<organism evidence="1 2">
    <name type="scientific">Priapulus caudatus</name>
    <name type="common">Priapulid worm</name>
    <dbReference type="NCBI Taxonomy" id="37621"/>
    <lineage>
        <taxon>Eukaryota</taxon>
        <taxon>Metazoa</taxon>
        <taxon>Ecdysozoa</taxon>
        <taxon>Scalidophora</taxon>
        <taxon>Priapulida</taxon>
        <taxon>Priapulimorpha</taxon>
        <taxon>Priapulimorphida</taxon>
        <taxon>Priapulidae</taxon>
        <taxon>Priapulus</taxon>
    </lineage>
</organism>
<reference evidence="2" key="1">
    <citation type="submission" date="2025-08" db="UniProtKB">
        <authorList>
            <consortium name="RefSeq"/>
        </authorList>
    </citation>
    <scope>IDENTIFICATION</scope>
</reference>
<name>A0ABM1EWB6_PRICU</name>
<dbReference type="Proteomes" id="UP000695022">
    <property type="component" value="Unplaced"/>
</dbReference>
<gene>
    <name evidence="2" type="primary">LOC106816401</name>
</gene>
<sequence length="424" mass="48425">MELTTLPGDHVEEEVTVVDLDVGTLNSGKTFRLTDVISREKLNVSLDNGVTSSDIRHMLHLRDVTLVNVDVYQVDLIIGSDHAHLLIDVETRSGKEGEPIATRTPLGWAMFGPTKKFKPKKASTYFANSTLSLEKQVERFWKLDDPLYKEETDLSVSDSKVISQWESSIRREGPHYSLWIPFKQRPPQMLNNYSMAKHRLDLLGKRLSKDSELREKYVQGIQDSVEKGHAEEVPREQLALDHRKEAIWYLPHHPVIHPRKPGKVRVVYDCSAPYQGVLLNVLIRQGPDLMNKLIAVMLRFRQGTYSIYVRYRGNVYAGEGAPRGPGLSTFPLVGGRRHHQTIQDLQNDFDVKTVQTVDKNFYVDDCLKSVVSKEEAMRLIKQLCELLSLRGFGLTKFISNSRRVMMSLPQTEWVKREPSVCCGE</sequence>
<proteinExistence type="predicted"/>
<evidence type="ECO:0000313" key="2">
    <source>
        <dbReference type="RefSeq" id="XP_014676487.1"/>
    </source>
</evidence>
<dbReference type="RefSeq" id="XP_014676487.1">
    <property type="nucleotide sequence ID" value="XM_014821001.1"/>
</dbReference>